<dbReference type="Pfam" id="PF19711">
    <property type="entry name" value="DUF6207"/>
    <property type="match status" value="1"/>
</dbReference>
<dbReference type="Proteomes" id="UP000092659">
    <property type="component" value="Chromosome"/>
</dbReference>
<dbReference type="EMBL" id="CP016279">
    <property type="protein sequence ID" value="ANP52078.1"/>
    <property type="molecule type" value="Genomic_DNA"/>
</dbReference>
<proteinExistence type="predicted"/>
<name>A0A1B1AZS8_9ACTN</name>
<protein>
    <submittedName>
        <fullName evidence="1">Uncharacterized protein</fullName>
    </submittedName>
</protein>
<reference evidence="1 2" key="1">
    <citation type="submission" date="2016-06" db="EMBL/GenBank/DDBJ databases">
        <title>Complete genome sequence of Streptomyces griseochromogenes ATCC 14511, the Blasticidin S producer.</title>
        <authorList>
            <person name="Wu L."/>
        </authorList>
    </citation>
    <scope>NUCLEOTIDE SEQUENCE [LARGE SCALE GENOMIC DNA]</scope>
    <source>
        <strain evidence="1 2">ATCC 14511</strain>
    </source>
</reference>
<evidence type="ECO:0000313" key="1">
    <source>
        <dbReference type="EMBL" id="ANP52078.1"/>
    </source>
</evidence>
<sequence>MPYMNSINETHVSEPGLLVVDVAAADDATALTFQQLLADRWATSPAQHTTRDAGEPGVRLRCYLDLRQPISPAAPAEGLPPASAAAFR</sequence>
<dbReference type="InterPro" id="IPR045775">
    <property type="entry name" value="DUF6207"/>
</dbReference>
<dbReference type="KEGG" id="sgs:AVL59_23150"/>
<accession>A0A1B1AZS8</accession>
<dbReference type="AlphaFoldDB" id="A0A1B1AZS8"/>
<organism evidence="1 2">
    <name type="scientific">Streptomyces griseochromogenes</name>
    <dbReference type="NCBI Taxonomy" id="68214"/>
    <lineage>
        <taxon>Bacteria</taxon>
        <taxon>Bacillati</taxon>
        <taxon>Actinomycetota</taxon>
        <taxon>Actinomycetes</taxon>
        <taxon>Kitasatosporales</taxon>
        <taxon>Streptomycetaceae</taxon>
        <taxon>Streptomyces</taxon>
    </lineage>
</organism>
<evidence type="ECO:0000313" key="2">
    <source>
        <dbReference type="Proteomes" id="UP000092659"/>
    </source>
</evidence>
<gene>
    <name evidence="1" type="ORF">AVL59_23150</name>
</gene>